<gene>
    <name evidence="3" type="ORF">D0T92_10355</name>
</gene>
<feature type="domain" description="NGO1945-like C-terminal" evidence="2">
    <location>
        <begin position="148"/>
        <end position="236"/>
    </location>
</feature>
<evidence type="ECO:0000259" key="2">
    <source>
        <dbReference type="Pfam" id="PF22106"/>
    </source>
</evidence>
<evidence type="ECO:0000259" key="1">
    <source>
        <dbReference type="Pfam" id="PF09836"/>
    </source>
</evidence>
<dbReference type="AlphaFoldDB" id="A0A5J6Q1T0"/>
<accession>A0A5J6Q1T0</accession>
<dbReference type="RefSeq" id="WP_151052591.1">
    <property type="nucleotide sequence ID" value="NZ_CP031700.1"/>
</dbReference>
<dbReference type="InterPro" id="IPR018640">
    <property type="entry name" value="DUF2063"/>
</dbReference>
<evidence type="ECO:0000313" key="3">
    <source>
        <dbReference type="EMBL" id="QEY26890.1"/>
    </source>
</evidence>
<keyword evidence="4" id="KW-1185">Reference proteome</keyword>
<dbReference type="KEGG" id="nzl:D0T92_10355"/>
<dbReference type="InterPro" id="IPR044922">
    <property type="entry name" value="DUF2063_N_sf"/>
</dbReference>
<feature type="domain" description="Putative DNA-binding" evidence="1">
    <location>
        <begin position="16"/>
        <end position="99"/>
    </location>
</feature>
<dbReference type="InterPro" id="IPR054098">
    <property type="entry name" value="NGO1945-like_C"/>
</dbReference>
<dbReference type="Gene3D" id="1.10.150.690">
    <property type="entry name" value="DUF2063"/>
    <property type="match status" value="1"/>
</dbReference>
<dbReference type="Pfam" id="PF22106">
    <property type="entry name" value="NGO1945_C"/>
    <property type="match status" value="1"/>
</dbReference>
<organism evidence="3 4">
    <name type="scientific">Neisseria zalophi</name>
    <dbReference type="NCBI Taxonomy" id="640030"/>
    <lineage>
        <taxon>Bacteria</taxon>
        <taxon>Pseudomonadati</taxon>
        <taxon>Pseudomonadota</taxon>
        <taxon>Betaproteobacteria</taxon>
        <taxon>Neisseriales</taxon>
        <taxon>Neisseriaceae</taxon>
        <taxon>Neisseria</taxon>
    </lineage>
</organism>
<evidence type="ECO:0000313" key="4">
    <source>
        <dbReference type="Proteomes" id="UP000325713"/>
    </source>
</evidence>
<reference evidence="3 4" key="1">
    <citation type="submission" date="2018-08" db="EMBL/GenBank/DDBJ databases">
        <title>Neisseria zalophi ATCC BAA-2455 complete genome.</title>
        <authorList>
            <person name="Veseli I.A."/>
            <person name="Buttler R."/>
            <person name="Mascarenhas dos Santos A.C."/>
            <person name="Pombert J.-F."/>
        </authorList>
    </citation>
    <scope>NUCLEOTIDE SEQUENCE [LARGE SCALE GENOMIC DNA]</scope>
    <source>
        <strain evidence="3 4">ATCC BAA-2455</strain>
    </source>
</reference>
<dbReference type="Pfam" id="PF09836">
    <property type="entry name" value="DUF2063"/>
    <property type="match status" value="1"/>
</dbReference>
<dbReference type="EMBL" id="CP031700">
    <property type="protein sequence ID" value="QEY26890.1"/>
    <property type="molecule type" value="Genomic_DNA"/>
</dbReference>
<proteinExistence type="predicted"/>
<dbReference type="Gene3D" id="3.90.930.50">
    <property type="match status" value="1"/>
</dbReference>
<dbReference type="Proteomes" id="UP000325713">
    <property type="component" value="Chromosome"/>
</dbReference>
<sequence length="252" mass="29014">MQPHKTTPEKTSSADFQAMLADHVRDPSKPAPEGIEPDRLAVYTRLVRNNLRSFLDLCFSDSSELADRELWQHLQNCFLIEARPESPFFNDIPAQFLNYARSRESEEKLPDGILAMMDFETALLHAETAIQPLSDGHWDDNTTLTWQPAAKLTHYDYNFVDSHLASIEPIPSTVLTWRNRDNEVYYRTISGTDLFLLEHFSQQQDTFEHILQSLQEMTGGQSQDIEIWLRENIDGWIKAGVLFPESSNKNTI</sequence>
<dbReference type="OrthoDB" id="4146344at2"/>
<protein>
    <submittedName>
        <fullName evidence="3">DUF2063 domain-containing protein</fullName>
    </submittedName>
</protein>
<name>A0A5J6Q1T0_9NEIS</name>